<feature type="compositionally biased region" description="Basic and acidic residues" evidence="1">
    <location>
        <begin position="95"/>
        <end position="123"/>
    </location>
</feature>
<feature type="region of interest" description="Disordered" evidence="1">
    <location>
        <begin position="371"/>
        <end position="401"/>
    </location>
</feature>
<feature type="compositionally biased region" description="Low complexity" evidence="1">
    <location>
        <begin position="147"/>
        <end position="181"/>
    </location>
</feature>
<evidence type="ECO:0000313" key="2">
    <source>
        <dbReference type="EMBL" id="RCV34637.1"/>
    </source>
</evidence>
<feature type="compositionally biased region" description="Low complexity" evidence="1">
    <location>
        <begin position="232"/>
        <end position="242"/>
    </location>
</feature>
<feature type="compositionally biased region" description="Gly residues" evidence="1">
    <location>
        <begin position="182"/>
        <end position="207"/>
    </location>
</feature>
<dbReference type="EMBL" id="CM003534">
    <property type="protein sequence ID" value="RCV34637.1"/>
    <property type="molecule type" value="Genomic_DNA"/>
</dbReference>
<accession>A0A368RWN9</accession>
<proteinExistence type="predicted"/>
<name>A0A368RWN9_SETIT</name>
<reference evidence="2" key="1">
    <citation type="journal article" date="2012" name="Nat. Biotechnol.">
        <title>Reference genome sequence of the model plant Setaria.</title>
        <authorList>
            <person name="Bennetzen J.L."/>
            <person name="Schmutz J."/>
            <person name="Wang H."/>
            <person name="Percifield R."/>
            <person name="Hawkins J."/>
            <person name="Pontaroli A.C."/>
            <person name="Estep M."/>
            <person name="Feng L."/>
            <person name="Vaughn J.N."/>
            <person name="Grimwood J."/>
            <person name="Jenkins J."/>
            <person name="Barry K."/>
            <person name="Lindquist E."/>
            <person name="Hellsten U."/>
            <person name="Deshpande S."/>
            <person name="Wang X."/>
            <person name="Wu X."/>
            <person name="Mitros T."/>
            <person name="Triplett J."/>
            <person name="Yang X."/>
            <person name="Ye C.Y."/>
            <person name="Mauro-Herrera M."/>
            <person name="Wang L."/>
            <person name="Li P."/>
            <person name="Sharma M."/>
            <person name="Sharma R."/>
            <person name="Ronald P.C."/>
            <person name="Panaud O."/>
            <person name="Kellogg E.A."/>
            <person name="Brutnell T.P."/>
            <person name="Doust A.N."/>
            <person name="Tuskan G.A."/>
            <person name="Rokhsar D."/>
            <person name="Devos K.M."/>
        </authorList>
    </citation>
    <scope>NUCLEOTIDE SEQUENCE [LARGE SCALE GENOMIC DNA]</scope>
    <source>
        <strain evidence="2">Yugu1</strain>
    </source>
</reference>
<feature type="compositionally biased region" description="Basic residues" evidence="1">
    <location>
        <begin position="213"/>
        <end position="227"/>
    </location>
</feature>
<evidence type="ECO:0000256" key="1">
    <source>
        <dbReference type="SAM" id="MobiDB-lite"/>
    </source>
</evidence>
<sequence>MVEDPKVGGLTFQGLHRIWAPSAWRRRPPQRAPHCSSSTHGEKSSMEAAGGRGDPGASSMDQVRLRRCRPMDPLEHCHDPPAPPPPASAPWPPRRIRDSVETEKGRDEERNGGENEEEREYRHGRGHPTSPPSRAVCTGGAPPQPAGEPQAEGPARASSAPAAGEPPAEGPARASSAPAGGRAAGGGAGAGELRPGGGRAAGGGAGAGELRPGRRTSCGRRGRRGRAPPRPAGARSATAGTGELRRGPWGERGERPAGRAPPVPRPVPTAWAAGSSGGGGRELQRGRHGLGRQGALEKIRTPAPRRRANVIAPSVWPVHYTRKRQLWARARVRHPFSPVAATVRFTPHPAPATARQRARVRPIDRAVTIASRPRARASRDARTASRHGRMHARGNQCATSRAPPRCSCARGYVRPICFWAVTTRWPAPALPCRRGNDGERARLTRAARRDQPGLADKP</sequence>
<feature type="compositionally biased region" description="Basic and acidic residues" evidence="1">
    <location>
        <begin position="243"/>
        <end position="257"/>
    </location>
</feature>
<feature type="compositionally biased region" description="Basic and acidic residues" evidence="1">
    <location>
        <begin position="69"/>
        <end position="79"/>
    </location>
</feature>
<feature type="region of interest" description="Disordered" evidence="1">
    <location>
        <begin position="19"/>
        <end position="301"/>
    </location>
</feature>
<dbReference type="AlphaFoldDB" id="A0A368RWN9"/>
<protein>
    <submittedName>
        <fullName evidence="2">Uncharacterized protein</fullName>
    </submittedName>
</protein>
<feature type="compositionally biased region" description="Pro residues" evidence="1">
    <location>
        <begin position="80"/>
        <end position="93"/>
    </location>
</feature>
<reference evidence="2" key="2">
    <citation type="submission" date="2015-07" db="EMBL/GenBank/DDBJ databases">
        <authorList>
            <person name="Noorani M."/>
        </authorList>
    </citation>
    <scope>NUCLEOTIDE SEQUENCE</scope>
    <source>
        <strain evidence="2">Yugu1</strain>
    </source>
</reference>
<organism evidence="2">
    <name type="scientific">Setaria italica</name>
    <name type="common">Foxtail millet</name>
    <name type="synonym">Panicum italicum</name>
    <dbReference type="NCBI Taxonomy" id="4555"/>
    <lineage>
        <taxon>Eukaryota</taxon>
        <taxon>Viridiplantae</taxon>
        <taxon>Streptophyta</taxon>
        <taxon>Embryophyta</taxon>
        <taxon>Tracheophyta</taxon>
        <taxon>Spermatophyta</taxon>
        <taxon>Magnoliopsida</taxon>
        <taxon>Liliopsida</taxon>
        <taxon>Poales</taxon>
        <taxon>Poaceae</taxon>
        <taxon>PACMAD clade</taxon>
        <taxon>Panicoideae</taxon>
        <taxon>Panicodae</taxon>
        <taxon>Paniceae</taxon>
        <taxon>Cenchrinae</taxon>
        <taxon>Setaria</taxon>
    </lineage>
</organism>
<gene>
    <name evidence="2" type="ORF">SETIT_7G175100v2</name>
</gene>